<dbReference type="GeneID" id="63786087"/>
<evidence type="ECO:0000313" key="6">
    <source>
        <dbReference type="Proteomes" id="UP000193685"/>
    </source>
</evidence>
<keyword evidence="2" id="KW-0560">Oxidoreductase</keyword>
<protein>
    <recommendedName>
        <fullName evidence="7">NADPH-dependent 1-acyldihydroxyacetone phosphate reductase</fullName>
    </recommendedName>
</protein>
<name>A0A1Y2FC78_PROLT</name>
<organism evidence="5 6">
    <name type="scientific">Protomyces lactucae-debilis</name>
    <dbReference type="NCBI Taxonomy" id="2754530"/>
    <lineage>
        <taxon>Eukaryota</taxon>
        <taxon>Fungi</taxon>
        <taxon>Dikarya</taxon>
        <taxon>Ascomycota</taxon>
        <taxon>Taphrinomycotina</taxon>
        <taxon>Taphrinomycetes</taxon>
        <taxon>Taphrinales</taxon>
        <taxon>Protomycetaceae</taxon>
        <taxon>Protomyces</taxon>
    </lineage>
</organism>
<dbReference type="PRINTS" id="PR00081">
    <property type="entry name" value="GDHRDH"/>
</dbReference>
<evidence type="ECO:0000313" key="5">
    <source>
        <dbReference type="EMBL" id="ORY81522.1"/>
    </source>
</evidence>
<keyword evidence="6" id="KW-1185">Reference proteome</keyword>
<evidence type="ECO:0000256" key="1">
    <source>
        <dbReference type="ARBA" id="ARBA00006484"/>
    </source>
</evidence>
<keyword evidence="4" id="KW-0812">Transmembrane</keyword>
<comment type="similarity">
    <text evidence="1 3">Belongs to the short-chain dehydrogenases/reductases (SDR) family.</text>
</comment>
<dbReference type="EMBL" id="MCFI01000011">
    <property type="protein sequence ID" value="ORY81522.1"/>
    <property type="molecule type" value="Genomic_DNA"/>
</dbReference>
<dbReference type="GO" id="GO:0019433">
    <property type="term" value="P:triglyceride catabolic process"/>
    <property type="evidence" value="ECO:0007669"/>
    <property type="project" value="TreeGrafter"/>
</dbReference>
<dbReference type="GO" id="GO:0005811">
    <property type="term" value="C:lipid droplet"/>
    <property type="evidence" value="ECO:0007669"/>
    <property type="project" value="TreeGrafter"/>
</dbReference>
<feature type="transmembrane region" description="Helical" evidence="4">
    <location>
        <begin position="241"/>
        <end position="266"/>
    </location>
</feature>
<keyword evidence="4" id="KW-0472">Membrane</keyword>
<dbReference type="OrthoDB" id="2102561at2759"/>
<dbReference type="GO" id="GO:0006654">
    <property type="term" value="P:phosphatidic acid biosynthetic process"/>
    <property type="evidence" value="ECO:0007669"/>
    <property type="project" value="TreeGrafter"/>
</dbReference>
<evidence type="ECO:0008006" key="7">
    <source>
        <dbReference type="Google" id="ProtNLM"/>
    </source>
</evidence>
<dbReference type="OMA" id="SKTRWIW"/>
<evidence type="ECO:0000256" key="2">
    <source>
        <dbReference type="ARBA" id="ARBA00023002"/>
    </source>
</evidence>
<evidence type="ECO:0000256" key="4">
    <source>
        <dbReference type="SAM" id="Phobius"/>
    </source>
</evidence>
<sequence length="285" mass="31509">MKTVLITGCSDGGIGESLALEFANRGCHVFATARKVENMGNLSHVPTITLLALDVNDKKSIEECRAYVEKSTAGRLDFLVQNAGISYTGPAVELDVDVCRELMETNFFAVMEMNKAFIKMLVAAKGTILATGSVAGIIPTPWGSIYHASKAALHMLLDCMRIELEPLGVKVVTAVTGGVQSNIVVNATSRFKLLEDTLYAPVRDMIEKRLNTSQSTGTCQRPDYARYVVNLVMRPSPPPRIWKGAFATMIWFLNAFTPYWLIASIMSRRFGMDKMKEAFNKRKIQ</sequence>
<dbReference type="FunFam" id="3.40.50.720:FF:000261">
    <property type="entry name" value="NADPH-dependent 1-acyldihydroxyacetone phosphate reductase"/>
    <property type="match status" value="1"/>
</dbReference>
<dbReference type="InterPro" id="IPR036291">
    <property type="entry name" value="NAD(P)-bd_dom_sf"/>
</dbReference>
<dbReference type="GO" id="GO:0000140">
    <property type="term" value="F:acylglycerone-phosphate reductase (NADP+) activity"/>
    <property type="evidence" value="ECO:0007669"/>
    <property type="project" value="TreeGrafter"/>
</dbReference>
<dbReference type="InterPro" id="IPR002347">
    <property type="entry name" value="SDR_fam"/>
</dbReference>
<accession>A0A1Y2FC78</accession>
<dbReference type="AlphaFoldDB" id="A0A1Y2FC78"/>
<dbReference type="Proteomes" id="UP000193685">
    <property type="component" value="Unassembled WGS sequence"/>
</dbReference>
<dbReference type="CDD" id="cd05374">
    <property type="entry name" value="17beta-HSD-like_SDR_c"/>
    <property type="match status" value="1"/>
</dbReference>
<evidence type="ECO:0000256" key="3">
    <source>
        <dbReference type="RuleBase" id="RU000363"/>
    </source>
</evidence>
<gene>
    <name evidence="5" type="ORF">BCR37DRAFT_380423</name>
</gene>
<dbReference type="PRINTS" id="PR00080">
    <property type="entry name" value="SDRFAMILY"/>
</dbReference>
<keyword evidence="4" id="KW-1133">Transmembrane helix</keyword>
<dbReference type="Pfam" id="PF00106">
    <property type="entry name" value="adh_short"/>
    <property type="match status" value="1"/>
</dbReference>
<comment type="caution">
    <text evidence="5">The sequence shown here is derived from an EMBL/GenBank/DDBJ whole genome shotgun (WGS) entry which is preliminary data.</text>
</comment>
<dbReference type="GO" id="GO:0004806">
    <property type="term" value="F:triacylglycerol lipase activity"/>
    <property type="evidence" value="ECO:0007669"/>
    <property type="project" value="TreeGrafter"/>
</dbReference>
<dbReference type="RefSeq" id="XP_040724898.1">
    <property type="nucleotide sequence ID" value="XM_040869488.1"/>
</dbReference>
<reference evidence="5 6" key="1">
    <citation type="submission" date="2016-07" db="EMBL/GenBank/DDBJ databases">
        <title>Pervasive Adenine N6-methylation of Active Genes in Fungi.</title>
        <authorList>
            <consortium name="DOE Joint Genome Institute"/>
            <person name="Mondo S.J."/>
            <person name="Dannebaum R.O."/>
            <person name="Kuo R.C."/>
            <person name="Labutti K."/>
            <person name="Haridas S."/>
            <person name="Kuo A."/>
            <person name="Salamov A."/>
            <person name="Ahrendt S.R."/>
            <person name="Lipzen A."/>
            <person name="Sullivan W."/>
            <person name="Andreopoulos W.B."/>
            <person name="Clum A."/>
            <person name="Lindquist E."/>
            <person name="Daum C."/>
            <person name="Ramamoorthy G.K."/>
            <person name="Gryganskyi A."/>
            <person name="Culley D."/>
            <person name="Magnuson J.K."/>
            <person name="James T.Y."/>
            <person name="O'Malley M.A."/>
            <person name="Stajich J.E."/>
            <person name="Spatafora J.W."/>
            <person name="Visel A."/>
            <person name="Grigoriev I.V."/>
        </authorList>
    </citation>
    <scope>NUCLEOTIDE SEQUENCE [LARGE SCALE GENOMIC DNA]</scope>
    <source>
        <strain evidence="5 6">12-1054</strain>
    </source>
</reference>
<proteinExistence type="inferred from homology"/>
<dbReference type="PANTHER" id="PTHR44169:SF6">
    <property type="entry name" value="NADPH-DEPENDENT 1-ACYLDIHYDROXYACETONE PHOSPHATE REDUCTASE"/>
    <property type="match status" value="1"/>
</dbReference>
<dbReference type="PANTHER" id="PTHR44169">
    <property type="entry name" value="NADPH-DEPENDENT 1-ACYLDIHYDROXYACETONE PHOSPHATE REDUCTASE"/>
    <property type="match status" value="1"/>
</dbReference>
<dbReference type="STRING" id="56484.A0A1Y2FC78"/>
<dbReference type="Gene3D" id="3.40.50.720">
    <property type="entry name" value="NAD(P)-binding Rossmann-like Domain"/>
    <property type="match status" value="1"/>
</dbReference>
<dbReference type="SUPFAM" id="SSF51735">
    <property type="entry name" value="NAD(P)-binding Rossmann-fold domains"/>
    <property type="match status" value="1"/>
</dbReference>
<dbReference type="GO" id="GO:0005783">
    <property type="term" value="C:endoplasmic reticulum"/>
    <property type="evidence" value="ECO:0007669"/>
    <property type="project" value="TreeGrafter"/>
</dbReference>